<evidence type="ECO:0000256" key="3">
    <source>
        <dbReference type="ARBA" id="ARBA00022478"/>
    </source>
</evidence>
<dbReference type="AlphaFoldDB" id="A0A0N4UFV5"/>
<evidence type="ECO:0000256" key="2">
    <source>
        <dbReference type="ARBA" id="ARBA00011038"/>
    </source>
</evidence>
<dbReference type="InterPro" id="IPR036390">
    <property type="entry name" value="WH_DNA-bd_sf"/>
</dbReference>
<dbReference type="GO" id="GO:0005666">
    <property type="term" value="C:RNA polymerase III complex"/>
    <property type="evidence" value="ECO:0007669"/>
    <property type="project" value="InterPro"/>
</dbReference>
<dbReference type="GO" id="GO:0006383">
    <property type="term" value="P:transcription by RNA polymerase III"/>
    <property type="evidence" value="ECO:0007669"/>
    <property type="project" value="InterPro"/>
</dbReference>
<dbReference type="WBParaSite" id="DME_0000634201-mRNA-1">
    <property type="protein sequence ID" value="DME_0000634201-mRNA-1"/>
    <property type="gene ID" value="DME_0000634201"/>
</dbReference>
<evidence type="ECO:0000313" key="7">
    <source>
        <dbReference type="WBParaSite" id="DME_0000634201-mRNA-1"/>
    </source>
</evidence>
<dbReference type="Pfam" id="PF05158">
    <property type="entry name" value="RNA_pol_Rpc34"/>
    <property type="match status" value="1"/>
</dbReference>
<dbReference type="InterPro" id="IPR036388">
    <property type="entry name" value="WH-like_DNA-bd_sf"/>
</dbReference>
<dbReference type="InterPro" id="IPR007832">
    <property type="entry name" value="RNA_pol_Rpc34"/>
</dbReference>
<keyword evidence="5" id="KW-0539">Nucleus</keyword>
<protein>
    <submittedName>
        <fullName evidence="7">DNA-directed RNA polymerase III subunit RPC6</fullName>
    </submittedName>
</protein>
<keyword evidence="4" id="KW-0804">Transcription</keyword>
<evidence type="ECO:0000256" key="5">
    <source>
        <dbReference type="ARBA" id="ARBA00023242"/>
    </source>
</evidence>
<dbReference type="Proteomes" id="UP000038040">
    <property type="component" value="Unplaced"/>
</dbReference>
<evidence type="ECO:0000256" key="1">
    <source>
        <dbReference type="ARBA" id="ARBA00004123"/>
    </source>
</evidence>
<name>A0A0N4UFV5_DRAME</name>
<dbReference type="PANTHER" id="PTHR12780">
    <property type="entry name" value="RNA POLYMERASE III DNA DIRECTED , 39KD SUBUNIT-RELATED"/>
    <property type="match status" value="1"/>
</dbReference>
<organism evidence="6 7">
    <name type="scientific">Dracunculus medinensis</name>
    <name type="common">Guinea worm</name>
    <dbReference type="NCBI Taxonomy" id="318479"/>
    <lineage>
        <taxon>Eukaryota</taxon>
        <taxon>Metazoa</taxon>
        <taxon>Ecdysozoa</taxon>
        <taxon>Nematoda</taxon>
        <taxon>Chromadorea</taxon>
        <taxon>Rhabditida</taxon>
        <taxon>Spirurina</taxon>
        <taxon>Dracunculoidea</taxon>
        <taxon>Dracunculidae</taxon>
        <taxon>Dracunculus</taxon>
    </lineage>
</organism>
<keyword evidence="3" id="KW-0240">DNA-directed RNA polymerase</keyword>
<sequence>LQMKMDGEEKVQAEAVILSILSVNQNGLPIEEIMQKTGDMGPKVRENAVNSLLSSGKIEMLQGRSVGSFSLRLRRGTQLTDATAEEQLVSLESKRKGIWIRDIRDKTGLSMQFLRKILKGLEQRKLVRAIKSVGNTKKCYILHSVDPDDSLTGGTFYSDQQLDSQFVDTLVEICISMIENKRKSAENTKDILLCRELSFVTSAEVAQFISEKKISKVHLSVANCERILSIAVLDGLLEQRADGSYRALDQATRVCAIAHVPCVHCSVYNDCKAGYAVSPENCELLADWLEMF</sequence>
<comment type="subcellular location">
    <subcellularLocation>
        <location evidence="1">Nucleus</location>
    </subcellularLocation>
</comment>
<evidence type="ECO:0000313" key="6">
    <source>
        <dbReference type="Proteomes" id="UP000038040"/>
    </source>
</evidence>
<reference evidence="7" key="1">
    <citation type="submission" date="2017-02" db="UniProtKB">
        <authorList>
            <consortium name="WormBaseParasite"/>
        </authorList>
    </citation>
    <scope>IDENTIFICATION</scope>
</reference>
<evidence type="ECO:0000256" key="4">
    <source>
        <dbReference type="ARBA" id="ARBA00023163"/>
    </source>
</evidence>
<accession>A0A0N4UFV5</accession>
<dbReference type="InterPro" id="IPR016049">
    <property type="entry name" value="RNA_pol_Rpc34-like"/>
</dbReference>
<comment type="similarity">
    <text evidence="2">Belongs to the eukaryotic RPC34/RPC39 RNA polymerase subunit family.</text>
</comment>
<dbReference type="Gene3D" id="1.10.10.10">
    <property type="entry name" value="Winged helix-like DNA-binding domain superfamily/Winged helix DNA-binding domain"/>
    <property type="match status" value="2"/>
</dbReference>
<dbReference type="SUPFAM" id="SSF46785">
    <property type="entry name" value="Winged helix' DNA-binding domain"/>
    <property type="match status" value="2"/>
</dbReference>
<proteinExistence type="inferred from homology"/>